<comment type="caution">
    <text evidence="5">The sequence shown here is derived from an EMBL/GenBank/DDBJ whole genome shotgun (WGS) entry which is preliminary data.</text>
</comment>
<accession>A0A8J4EZM5</accession>
<protein>
    <recommendedName>
        <fullName evidence="4">Rubisco LSMT substrate-binding domain-containing protein</fullName>
    </recommendedName>
</protein>
<evidence type="ECO:0000313" key="6">
    <source>
        <dbReference type="Proteomes" id="UP000747399"/>
    </source>
</evidence>
<dbReference type="InterPro" id="IPR046341">
    <property type="entry name" value="SET_dom_sf"/>
</dbReference>
<dbReference type="Gene3D" id="3.90.1410.10">
    <property type="entry name" value="set domain protein methyltransferase, domain 1"/>
    <property type="match status" value="1"/>
</dbReference>
<name>A0A8J4EZM5_9CHLO</name>
<dbReference type="GO" id="GO:0005634">
    <property type="term" value="C:nucleus"/>
    <property type="evidence" value="ECO:0007669"/>
    <property type="project" value="TreeGrafter"/>
</dbReference>
<organism evidence="5 6">
    <name type="scientific">Volvox africanus</name>
    <dbReference type="NCBI Taxonomy" id="51714"/>
    <lineage>
        <taxon>Eukaryota</taxon>
        <taxon>Viridiplantae</taxon>
        <taxon>Chlorophyta</taxon>
        <taxon>core chlorophytes</taxon>
        <taxon>Chlorophyceae</taxon>
        <taxon>CS clade</taxon>
        <taxon>Chlamydomonadales</taxon>
        <taxon>Volvocaceae</taxon>
        <taxon>Volvox</taxon>
    </lineage>
</organism>
<gene>
    <name evidence="5" type="ORF">Vafri_6588</name>
</gene>
<keyword evidence="6" id="KW-1185">Reference proteome</keyword>
<evidence type="ECO:0000256" key="2">
    <source>
        <dbReference type="ARBA" id="ARBA00022679"/>
    </source>
</evidence>
<dbReference type="PANTHER" id="PTHR13271:SF136">
    <property type="entry name" value="SET DOMAIN-CONTAINING PROTEIN"/>
    <property type="match status" value="1"/>
</dbReference>
<keyword evidence="1" id="KW-0489">Methyltransferase</keyword>
<feature type="domain" description="Rubisco LSMT substrate-binding" evidence="4">
    <location>
        <begin position="309"/>
        <end position="436"/>
    </location>
</feature>
<dbReference type="Proteomes" id="UP000747399">
    <property type="component" value="Unassembled WGS sequence"/>
</dbReference>
<dbReference type="Pfam" id="PF09273">
    <property type="entry name" value="Rubis-subs-bind"/>
    <property type="match status" value="1"/>
</dbReference>
<dbReference type="GO" id="GO:0016279">
    <property type="term" value="F:protein-lysine N-methyltransferase activity"/>
    <property type="evidence" value="ECO:0007669"/>
    <property type="project" value="TreeGrafter"/>
</dbReference>
<dbReference type="Gene3D" id="3.90.1420.10">
    <property type="entry name" value="Rubisco LSMT, substrate-binding domain"/>
    <property type="match status" value="1"/>
</dbReference>
<dbReference type="GO" id="GO:0032259">
    <property type="term" value="P:methylation"/>
    <property type="evidence" value="ECO:0007669"/>
    <property type="project" value="UniProtKB-KW"/>
</dbReference>
<evidence type="ECO:0000313" key="5">
    <source>
        <dbReference type="EMBL" id="GIL50360.1"/>
    </source>
</evidence>
<dbReference type="SUPFAM" id="SSF82199">
    <property type="entry name" value="SET domain"/>
    <property type="match status" value="1"/>
</dbReference>
<reference evidence="5" key="1">
    <citation type="journal article" date="2021" name="Proc. Natl. Acad. Sci. U.S.A.">
        <title>Three genomes in the algal genus Volvox reveal the fate of a haploid sex-determining region after a transition to homothallism.</title>
        <authorList>
            <person name="Yamamoto K."/>
            <person name="Hamaji T."/>
            <person name="Kawai-Toyooka H."/>
            <person name="Matsuzaki R."/>
            <person name="Takahashi F."/>
            <person name="Nishimura Y."/>
            <person name="Kawachi M."/>
            <person name="Noguchi H."/>
            <person name="Minakuchi Y."/>
            <person name="Umen J.G."/>
            <person name="Toyoda A."/>
            <person name="Nozaki H."/>
        </authorList>
    </citation>
    <scope>NUCLEOTIDE SEQUENCE</scope>
    <source>
        <strain evidence="5">NIES-3780</strain>
    </source>
</reference>
<dbReference type="InterPro" id="IPR015353">
    <property type="entry name" value="Rubisco_LSMT_subst-bd"/>
</dbReference>
<sequence length="485" mass="52905">MQQAFKAHVPNRASGLRRAGCKRPTLFTCRAAPAVASSVSADAAASWATSKGAKLERASLSTDLLTDRPLLIASADAQQGDLLLSVPDSAWLSAETVKKTTVGKLAAAAGLEPWVQIALQLLADRFGSSSNKSELSPYAASIPENLDTPLLWSDDELRELQGTQVLQTLGGYLTFFQATFQQLQSGLFAANPAAFPPSTFTLPNFLWAVAAVRSRSHAPLDGAKIALVPLTELVSHRRSANSKLAVRSAGLFGRGQVLVLEATRPIRKGEPLSVDYSPGKLDGTVLLDYGVVDATSPQPGYSLTLTMPNSDRFIDDKLDILESNGLRQSMTYNLTPDEQPTTEMLAFLRLMELKGMDAFLLESIFRNDVWDFMQEPISETNEEALCTTLSEGARAVLAGYSTSIDEDLAALRAGTHPKGSRREAALLVRLGEKEALDAVARFFEDRRDTQLKRLVYYQERRLRRLGLVDDEGRTTYDSFFKDGIA</sequence>
<dbReference type="InterPro" id="IPR050600">
    <property type="entry name" value="SETD3_SETD6_MTase"/>
</dbReference>
<dbReference type="SUPFAM" id="SSF81822">
    <property type="entry name" value="RuBisCo LSMT C-terminal, substrate-binding domain"/>
    <property type="match status" value="1"/>
</dbReference>
<keyword evidence="2" id="KW-0808">Transferase</keyword>
<dbReference type="EMBL" id="BNCO01000008">
    <property type="protein sequence ID" value="GIL50360.1"/>
    <property type="molecule type" value="Genomic_DNA"/>
</dbReference>
<evidence type="ECO:0000259" key="4">
    <source>
        <dbReference type="Pfam" id="PF09273"/>
    </source>
</evidence>
<evidence type="ECO:0000256" key="1">
    <source>
        <dbReference type="ARBA" id="ARBA00022603"/>
    </source>
</evidence>
<dbReference type="AlphaFoldDB" id="A0A8J4EZM5"/>
<dbReference type="PANTHER" id="PTHR13271">
    <property type="entry name" value="UNCHARACTERIZED PUTATIVE METHYLTRANSFERASE"/>
    <property type="match status" value="1"/>
</dbReference>
<evidence type="ECO:0000256" key="3">
    <source>
        <dbReference type="ARBA" id="ARBA00022691"/>
    </source>
</evidence>
<proteinExistence type="predicted"/>
<keyword evidence="3" id="KW-0949">S-adenosyl-L-methionine</keyword>
<dbReference type="InterPro" id="IPR036464">
    <property type="entry name" value="Rubisco_LSMT_subst-bd_sf"/>
</dbReference>